<feature type="transmembrane region" description="Helical" evidence="2">
    <location>
        <begin position="114"/>
        <end position="133"/>
    </location>
</feature>
<comment type="caution">
    <text evidence="4">The sequence shown here is derived from an EMBL/GenBank/DDBJ whole genome shotgun (WGS) entry which is preliminary data.</text>
</comment>
<gene>
    <name evidence="4" type="ORF">BPMI_01909c</name>
</gene>
<feature type="region of interest" description="Disordered" evidence="1">
    <location>
        <begin position="333"/>
        <end position="356"/>
    </location>
</feature>
<sequence>MRLSPTHRHFYGRKAFPQASSDGVAQQMFLSTVSTSYSWLLEASQSASDAMKQAMFNNIWRDAGSAIARAHDDPAAIADTNALIAEAEAARQANGSNSTLSLLGQETISHLRNWIEAIIYALFPVMVLMMILVPQEKAKFVLGSYFMVLVWIGLWPLLFAIINHLSLMWLRYKLTALHLSSGVPFQLSSAVDSTLVDEQAMIGYMVMLVPFIAGAIVKMGDGAIMGLGGPGAERLHDGGQPCRRLHWSGNYSIGQAGLDTASVNTTTMQKFDSNMLMNSGMKSVQLADGSTMNISSNGRAAYQKLANHLLISMQIEDAQNAGHNYDWFSGTASTSGWSSTSRSGNSTWQQRELRAR</sequence>
<keyword evidence="5" id="KW-1185">Reference proteome</keyword>
<dbReference type="Proteomes" id="UP000242951">
    <property type="component" value="Unassembled WGS sequence"/>
</dbReference>
<keyword evidence="2" id="KW-1133">Transmembrane helix</keyword>
<organism evidence="4 5">
    <name type="scientific">Candidatus Burkholderia pumila</name>
    <dbReference type="NCBI Taxonomy" id="1090375"/>
    <lineage>
        <taxon>Bacteria</taxon>
        <taxon>Pseudomonadati</taxon>
        <taxon>Pseudomonadota</taxon>
        <taxon>Betaproteobacteria</taxon>
        <taxon>Burkholderiales</taxon>
        <taxon>Burkholderiaceae</taxon>
        <taxon>Burkholderia</taxon>
    </lineage>
</organism>
<feature type="transmembrane region" description="Helical" evidence="2">
    <location>
        <begin position="140"/>
        <end position="162"/>
    </location>
</feature>
<name>A0ABR5HPI9_9BURK</name>
<evidence type="ECO:0000313" key="4">
    <source>
        <dbReference type="EMBL" id="KMQ81299.1"/>
    </source>
</evidence>
<reference evidence="4 5" key="1">
    <citation type="submission" date="2015-06" db="EMBL/GenBank/DDBJ databases">
        <title>Comparative genomics of Burkholderia leaf nodule symbionts.</title>
        <authorList>
            <person name="Carlier A."/>
            <person name="Eberl L."/>
            <person name="Pinto-Carbo M."/>
        </authorList>
    </citation>
    <scope>NUCLEOTIDE SEQUENCE [LARGE SCALE GENOMIC DNA]</scope>
    <source>
        <strain evidence="4 5">UZHbot3</strain>
    </source>
</reference>
<protein>
    <submittedName>
        <fullName evidence="4">IncF plasmid conjugative transfer protein TraG</fullName>
    </submittedName>
</protein>
<feature type="domain" description="TraG N-terminal Proteobacteria" evidence="3">
    <location>
        <begin position="8"/>
        <end position="226"/>
    </location>
</feature>
<dbReference type="Pfam" id="PF07916">
    <property type="entry name" value="TraG_N"/>
    <property type="match status" value="1"/>
</dbReference>
<dbReference type="InterPro" id="IPR012931">
    <property type="entry name" value="TraG_N_Proteobacteria"/>
</dbReference>
<evidence type="ECO:0000313" key="5">
    <source>
        <dbReference type="Proteomes" id="UP000242951"/>
    </source>
</evidence>
<evidence type="ECO:0000259" key="3">
    <source>
        <dbReference type="Pfam" id="PF07916"/>
    </source>
</evidence>
<evidence type="ECO:0000256" key="2">
    <source>
        <dbReference type="SAM" id="Phobius"/>
    </source>
</evidence>
<evidence type="ECO:0000256" key="1">
    <source>
        <dbReference type="SAM" id="MobiDB-lite"/>
    </source>
</evidence>
<feature type="compositionally biased region" description="Low complexity" evidence="1">
    <location>
        <begin position="333"/>
        <end position="347"/>
    </location>
</feature>
<keyword evidence="2" id="KW-0472">Membrane</keyword>
<dbReference type="EMBL" id="LELG01000001">
    <property type="protein sequence ID" value="KMQ81299.1"/>
    <property type="molecule type" value="Genomic_DNA"/>
</dbReference>
<feature type="transmembrane region" description="Helical" evidence="2">
    <location>
        <begin position="201"/>
        <end position="217"/>
    </location>
</feature>
<keyword evidence="2" id="KW-0812">Transmembrane</keyword>
<accession>A0ABR5HPI9</accession>
<proteinExistence type="predicted"/>